<evidence type="ECO:0000259" key="5">
    <source>
        <dbReference type="PROSITE" id="PS00498"/>
    </source>
</evidence>
<dbReference type="SUPFAM" id="SSF48056">
    <property type="entry name" value="Di-copper centre-containing domain"/>
    <property type="match status" value="1"/>
</dbReference>
<keyword evidence="3" id="KW-0560">Oxidoreductase</keyword>
<dbReference type="Pfam" id="PF18132">
    <property type="entry name" value="Tyrosinase_C"/>
    <property type="match status" value="1"/>
</dbReference>
<gene>
    <name evidence="6" type="ORF">M7I_7048</name>
</gene>
<evidence type="ECO:0000313" key="6">
    <source>
        <dbReference type="EMBL" id="EHK97206.1"/>
    </source>
</evidence>
<evidence type="ECO:0000313" key="7">
    <source>
        <dbReference type="Proteomes" id="UP000005446"/>
    </source>
</evidence>
<evidence type="ECO:0000256" key="2">
    <source>
        <dbReference type="ARBA" id="ARBA00022723"/>
    </source>
</evidence>
<dbReference type="PANTHER" id="PTHR11474">
    <property type="entry name" value="TYROSINASE FAMILY MEMBER"/>
    <property type="match status" value="1"/>
</dbReference>
<dbReference type="GO" id="GO:0046872">
    <property type="term" value="F:metal ion binding"/>
    <property type="evidence" value="ECO:0007669"/>
    <property type="project" value="UniProtKB-KW"/>
</dbReference>
<comment type="cofactor">
    <cofactor evidence="1">
        <name>Cu(2+)</name>
        <dbReference type="ChEBI" id="CHEBI:29036"/>
    </cofactor>
</comment>
<dbReference type="PANTHER" id="PTHR11474:SF32">
    <property type="entry name" value="TYROSINASE"/>
    <property type="match status" value="1"/>
</dbReference>
<dbReference type="InterPro" id="IPR050316">
    <property type="entry name" value="Tyrosinase/Hemocyanin"/>
</dbReference>
<dbReference type="AlphaFoldDB" id="H0EW86"/>
<keyword evidence="4" id="KW-0503">Monooxygenase</keyword>
<dbReference type="Proteomes" id="UP000005446">
    <property type="component" value="Unassembled WGS sequence"/>
</dbReference>
<evidence type="ECO:0000256" key="4">
    <source>
        <dbReference type="ARBA" id="ARBA00023033"/>
    </source>
</evidence>
<dbReference type="PROSITE" id="PS00498">
    <property type="entry name" value="TYROSINASE_2"/>
    <property type="match status" value="1"/>
</dbReference>
<proteinExistence type="predicted"/>
<protein>
    <submittedName>
        <fullName evidence="6">Putative Tyrosinase</fullName>
    </submittedName>
</protein>
<dbReference type="Gene3D" id="2.60.310.20">
    <property type="match status" value="1"/>
</dbReference>
<dbReference type="OrthoDB" id="6132182at2759"/>
<accession>H0EW86</accession>
<dbReference type="InterPro" id="IPR041640">
    <property type="entry name" value="Tyrosinase_C"/>
</dbReference>
<feature type="domain" description="Tyrosinase copper-binding" evidence="5">
    <location>
        <begin position="190"/>
        <end position="201"/>
    </location>
</feature>
<evidence type="ECO:0000256" key="3">
    <source>
        <dbReference type="ARBA" id="ARBA00023002"/>
    </source>
</evidence>
<dbReference type="InterPro" id="IPR008922">
    <property type="entry name" value="Di-copper_centre_dom_sf"/>
</dbReference>
<evidence type="ECO:0000256" key="1">
    <source>
        <dbReference type="ARBA" id="ARBA00001973"/>
    </source>
</evidence>
<dbReference type="Pfam" id="PF00264">
    <property type="entry name" value="Tyrosinase"/>
    <property type="match status" value="1"/>
</dbReference>
<dbReference type="Gene3D" id="1.10.1280.10">
    <property type="entry name" value="Di-copper center containing domain from catechol oxidase"/>
    <property type="match status" value="2"/>
</dbReference>
<comment type="caution">
    <text evidence="6">The sequence shown here is derived from an EMBL/GenBank/DDBJ whole genome shotgun (WGS) entry which is preliminary data.</text>
</comment>
<dbReference type="InParanoid" id="H0EW86"/>
<name>H0EW86_GLAL7</name>
<dbReference type="GO" id="GO:0004497">
    <property type="term" value="F:monooxygenase activity"/>
    <property type="evidence" value="ECO:0007669"/>
    <property type="project" value="UniProtKB-KW"/>
</dbReference>
<organism evidence="6 7">
    <name type="scientific">Glarea lozoyensis (strain ATCC 74030 / MF5533)</name>
    <dbReference type="NCBI Taxonomy" id="1104152"/>
    <lineage>
        <taxon>Eukaryota</taxon>
        <taxon>Fungi</taxon>
        <taxon>Dikarya</taxon>
        <taxon>Ascomycota</taxon>
        <taxon>Pezizomycotina</taxon>
        <taxon>Leotiomycetes</taxon>
        <taxon>Helotiales</taxon>
        <taxon>Helotiaceae</taxon>
        <taxon>Glarea</taxon>
    </lineage>
</organism>
<reference evidence="6 7" key="1">
    <citation type="journal article" date="2012" name="Eukaryot. Cell">
        <title>Genome sequence of the fungus Glarea lozoyensis: the first genome sequence of a species from the Helotiaceae family.</title>
        <authorList>
            <person name="Youssar L."/>
            <person name="Gruening B.A."/>
            <person name="Erxleben A."/>
            <person name="Guenther S."/>
            <person name="Huettel W."/>
        </authorList>
    </citation>
    <scope>NUCLEOTIDE SEQUENCE [LARGE SCALE GENOMIC DNA]</scope>
    <source>
        <strain evidence="7">ATCC 74030 / MF5533</strain>
    </source>
</reference>
<dbReference type="HOGENOM" id="CLU_013691_4_1_1"/>
<keyword evidence="2" id="KW-0479">Metal-binding</keyword>
<dbReference type="EMBL" id="AGUE01000203">
    <property type="protein sequence ID" value="EHK97206.1"/>
    <property type="molecule type" value="Genomic_DNA"/>
</dbReference>
<sequence>MADYAYSIPSTPPSTPGSLHKRYEYGVSKERFIKRSTEHVVTTGIHVGKGPDGSLPQRLEIRELEKDKLMWTLPYLVFYEQVLHGLVQEIAAMFPEGEVRDNYTTAAEKFRIPYWDWAAPPPPGEDVFPESVVISFNLWIRNSSQIYPNEAWIPESNMGEFDSLESIHDQVHGFTGGGGHMSYIDYSAFDPLFMLHHTMVDRCFAIWQVINPDSYVEPMPAQFASYTVPVGSIVDMHTPLQPFYNSSGGFWDSSSIRSTETFGYVYPETASNGTGIDKALVINAINRLYGPDTTDSELPIRADAQIRDTAHTYEYQEWIANILVRKHALSGPFFIHLFLGPIDPDPKNWSTSKSLIEELEV</sequence>
<dbReference type="InterPro" id="IPR002227">
    <property type="entry name" value="Tyrosinase_Cu-bd"/>
</dbReference>
<keyword evidence="7" id="KW-1185">Reference proteome</keyword>